<evidence type="ECO:0000256" key="1">
    <source>
        <dbReference type="ARBA" id="ARBA00022737"/>
    </source>
</evidence>
<dbReference type="Proteomes" id="UP001154078">
    <property type="component" value="Chromosome 4"/>
</dbReference>
<dbReference type="AlphaFoldDB" id="A0A9P0B6Z2"/>
<dbReference type="PANTHER" id="PTHR15901">
    <property type="entry name" value="TESTICULAR HAPLOID EXPRESSED GENE PROTEIN"/>
    <property type="match status" value="1"/>
</dbReference>
<keyword evidence="1" id="KW-0677">Repeat</keyword>
<dbReference type="EMBL" id="OV121135">
    <property type="protein sequence ID" value="CAH0555603.1"/>
    <property type="molecule type" value="Genomic_DNA"/>
</dbReference>
<dbReference type="InterPro" id="IPR042401">
    <property type="entry name" value="SPMAP2-like"/>
</dbReference>
<accession>A0A9P0B6Z2</accession>
<dbReference type="OrthoDB" id="25466at2759"/>
<evidence type="ECO:0000313" key="4">
    <source>
        <dbReference type="Proteomes" id="UP001154078"/>
    </source>
</evidence>
<sequence>MVCTAARASSPQACTAISNEPVQPKITYENRNIGVEIFPNPAKPKVEGKGITDKYLEYMEWFGKHWRLCQLAIPRLHNKKFVRPEEKDTYRKILPKLADHVAFFTEQMSSPTVRYLTMNKLNHQSHMGKKWSKKMRKTINKSWGTIYNYYEKKKRDMRKYKLKRLSQGKKKKMSGKDLKSKEEFYSNLAKRKEPPKPPPKEKKPKREPNLERLGEMAVPKERIYTPPTIKPVSKAALKYNATERLLVISRPPPRYFKILPPLIPGKVKKSALKYVATPSFLKMTEPIVRHCGGKPIVTQTETDNQDCFTVKPSALKYKITARIKKLAEPKERQ</sequence>
<dbReference type="Pfam" id="PF14912">
    <property type="entry name" value="THEG"/>
    <property type="match status" value="1"/>
</dbReference>
<proteinExistence type="predicted"/>
<gene>
    <name evidence="3" type="ORF">MELIAE_LOCUS6942</name>
</gene>
<protein>
    <submittedName>
        <fullName evidence="3">Uncharacterized protein</fullName>
    </submittedName>
</protein>
<feature type="region of interest" description="Disordered" evidence="2">
    <location>
        <begin position="165"/>
        <end position="213"/>
    </location>
</feature>
<name>A0A9P0B6Z2_BRAAE</name>
<feature type="compositionally biased region" description="Basic and acidic residues" evidence="2">
    <location>
        <begin position="174"/>
        <end position="213"/>
    </location>
</feature>
<reference evidence="3" key="1">
    <citation type="submission" date="2021-12" db="EMBL/GenBank/DDBJ databases">
        <authorList>
            <person name="King R."/>
        </authorList>
    </citation>
    <scope>NUCLEOTIDE SEQUENCE</scope>
</reference>
<keyword evidence="4" id="KW-1185">Reference proteome</keyword>
<dbReference type="InterPro" id="IPR006623">
    <property type="entry name" value="THEG"/>
</dbReference>
<dbReference type="PANTHER" id="PTHR15901:SF16">
    <property type="entry name" value="TESTICULAR HAPLOID EXPRESSED GENE PROTEIN"/>
    <property type="match status" value="1"/>
</dbReference>
<evidence type="ECO:0000313" key="3">
    <source>
        <dbReference type="EMBL" id="CAH0555603.1"/>
    </source>
</evidence>
<dbReference type="SMART" id="SM00705">
    <property type="entry name" value="THEG"/>
    <property type="match status" value="3"/>
</dbReference>
<organism evidence="3 4">
    <name type="scientific">Brassicogethes aeneus</name>
    <name type="common">Rape pollen beetle</name>
    <name type="synonym">Meligethes aeneus</name>
    <dbReference type="NCBI Taxonomy" id="1431903"/>
    <lineage>
        <taxon>Eukaryota</taxon>
        <taxon>Metazoa</taxon>
        <taxon>Ecdysozoa</taxon>
        <taxon>Arthropoda</taxon>
        <taxon>Hexapoda</taxon>
        <taxon>Insecta</taxon>
        <taxon>Pterygota</taxon>
        <taxon>Neoptera</taxon>
        <taxon>Endopterygota</taxon>
        <taxon>Coleoptera</taxon>
        <taxon>Polyphaga</taxon>
        <taxon>Cucujiformia</taxon>
        <taxon>Nitidulidae</taxon>
        <taxon>Meligethinae</taxon>
        <taxon>Brassicogethes</taxon>
    </lineage>
</organism>
<evidence type="ECO:0000256" key="2">
    <source>
        <dbReference type="SAM" id="MobiDB-lite"/>
    </source>
</evidence>